<dbReference type="RefSeq" id="WP_086088572.1">
    <property type="nucleotide sequence ID" value="NZ_CP021112.1"/>
</dbReference>
<sequence>MRILLDECIDWRLTRELSGHDVRTVHTMGWAGIKNGELLSLAANRFDVFITLDSNLPYQQTIGRLQIAVALLRPKTSRLSDIRSLIPELLDALPLMTPGNIKQIGR</sequence>
<evidence type="ECO:0000313" key="2">
    <source>
        <dbReference type="Proteomes" id="UP000194137"/>
    </source>
</evidence>
<name>A0A1W6ZS14_9HYPH</name>
<proteinExistence type="predicted"/>
<dbReference type="Proteomes" id="UP000194137">
    <property type="component" value="Chromosome"/>
</dbReference>
<accession>A0A1W6ZS14</accession>
<dbReference type="EMBL" id="CP021112">
    <property type="protein sequence ID" value="ARQ00174.1"/>
    <property type="molecule type" value="Genomic_DNA"/>
</dbReference>
<reference evidence="1 2" key="1">
    <citation type="submission" date="2017-05" db="EMBL/GenBank/DDBJ databases">
        <title>Full genome sequence of Pseudorhodoplanes sinuspersici.</title>
        <authorList>
            <person name="Dastgheib S.M.M."/>
            <person name="Shavandi M."/>
            <person name="Tirandaz H."/>
        </authorList>
    </citation>
    <scope>NUCLEOTIDE SEQUENCE [LARGE SCALE GENOMIC DNA]</scope>
    <source>
        <strain evidence="1 2">RIPI110</strain>
    </source>
</reference>
<dbReference type="OrthoDB" id="8085537at2"/>
<organism evidence="1 2">
    <name type="scientific">Pseudorhodoplanes sinuspersici</name>
    <dbReference type="NCBI Taxonomy" id="1235591"/>
    <lineage>
        <taxon>Bacteria</taxon>
        <taxon>Pseudomonadati</taxon>
        <taxon>Pseudomonadota</taxon>
        <taxon>Alphaproteobacteria</taxon>
        <taxon>Hyphomicrobiales</taxon>
        <taxon>Pseudorhodoplanes</taxon>
    </lineage>
</organism>
<dbReference type="STRING" id="1235591.CAK95_14625"/>
<dbReference type="InterPro" id="IPR041049">
    <property type="entry name" value="DUF5615"/>
</dbReference>
<dbReference type="KEGG" id="psin:CAK95_14625"/>
<dbReference type="AlphaFoldDB" id="A0A1W6ZS14"/>
<dbReference type="Pfam" id="PF18480">
    <property type="entry name" value="DUF5615"/>
    <property type="match status" value="1"/>
</dbReference>
<gene>
    <name evidence="1" type="ORF">CAK95_14625</name>
</gene>
<protein>
    <submittedName>
        <fullName evidence="1">Uncharacterized protein</fullName>
    </submittedName>
</protein>
<evidence type="ECO:0000313" key="1">
    <source>
        <dbReference type="EMBL" id="ARQ00174.1"/>
    </source>
</evidence>
<keyword evidence="2" id="KW-1185">Reference proteome</keyword>